<dbReference type="GO" id="GO:0005576">
    <property type="term" value="C:extracellular region"/>
    <property type="evidence" value="ECO:0007669"/>
    <property type="project" value="UniProtKB-SubCell"/>
</dbReference>
<evidence type="ECO:0000259" key="8">
    <source>
        <dbReference type="Pfam" id="PF00460"/>
    </source>
</evidence>
<feature type="domain" description="Flagellar basal body rod protein N-terminal" evidence="8">
    <location>
        <begin position="8"/>
        <end position="37"/>
    </location>
</feature>
<evidence type="ECO:0000313" key="11">
    <source>
        <dbReference type="EMBL" id="RTR36375.1"/>
    </source>
</evidence>
<keyword evidence="11" id="KW-0282">Flagellum</keyword>
<reference evidence="11 12" key="1">
    <citation type="submission" date="2018-12" db="EMBL/GenBank/DDBJ databases">
        <title>Bacillus yapensis draft genome sequence.</title>
        <authorList>
            <person name="Yu L."/>
            <person name="Xu X."/>
            <person name="Tang X."/>
        </authorList>
    </citation>
    <scope>NUCLEOTIDE SEQUENCE [LARGE SCALE GENOMIC DNA]</scope>
    <source>
        <strain evidence="11 12">XXST-01</strain>
    </source>
</reference>
<organism evidence="11 12">
    <name type="scientific">Bacillus yapensis</name>
    <dbReference type="NCBI Taxonomy" id="2492960"/>
    <lineage>
        <taxon>Bacteria</taxon>
        <taxon>Bacillati</taxon>
        <taxon>Bacillota</taxon>
        <taxon>Bacilli</taxon>
        <taxon>Bacillales</taxon>
        <taxon>Bacillaceae</taxon>
        <taxon>Bacillus</taxon>
    </lineage>
</organism>
<evidence type="ECO:0000259" key="10">
    <source>
        <dbReference type="Pfam" id="PF22638"/>
    </source>
</evidence>
<evidence type="ECO:0000259" key="9">
    <source>
        <dbReference type="Pfam" id="PF06429"/>
    </source>
</evidence>
<dbReference type="AlphaFoldDB" id="A0A431WM83"/>
<feature type="domain" description="Flagellar hook-associated protein FlgK helical" evidence="10">
    <location>
        <begin position="102"/>
        <end position="345"/>
    </location>
</feature>
<evidence type="ECO:0000313" key="12">
    <source>
        <dbReference type="Proteomes" id="UP000271374"/>
    </source>
</evidence>
<keyword evidence="6 7" id="KW-0975">Bacterial flagellum</keyword>
<name>A0A431WM83_9BACI</name>
<comment type="subcellular location">
    <subcellularLocation>
        <location evidence="1 7">Bacterial flagellum</location>
    </subcellularLocation>
    <subcellularLocation>
        <location evidence="2 7">Secreted</location>
    </subcellularLocation>
</comment>
<accession>A0A431WM83</accession>
<dbReference type="InterPro" id="IPR002371">
    <property type="entry name" value="FlgK"/>
</dbReference>
<keyword evidence="5 7" id="KW-0964">Secreted</keyword>
<dbReference type="EMBL" id="RXNT01000001">
    <property type="protein sequence ID" value="RTR36375.1"/>
    <property type="molecule type" value="Genomic_DNA"/>
</dbReference>
<evidence type="ECO:0000256" key="7">
    <source>
        <dbReference type="RuleBase" id="RU362065"/>
    </source>
</evidence>
<proteinExistence type="inferred from homology"/>
<dbReference type="PRINTS" id="PR01005">
    <property type="entry name" value="FLGHOOKAP1"/>
</dbReference>
<dbReference type="GO" id="GO:0009424">
    <property type="term" value="C:bacterial-type flagellum hook"/>
    <property type="evidence" value="ECO:0007669"/>
    <property type="project" value="UniProtKB-UniRule"/>
</dbReference>
<dbReference type="Pfam" id="PF22638">
    <property type="entry name" value="FlgK_D1"/>
    <property type="match status" value="1"/>
</dbReference>
<evidence type="ECO:0000256" key="6">
    <source>
        <dbReference type="ARBA" id="ARBA00023143"/>
    </source>
</evidence>
<protein>
    <recommendedName>
        <fullName evidence="4 7">Flagellar hook-associated protein 1</fullName>
        <shortName evidence="7">HAP1</shortName>
    </recommendedName>
</protein>
<dbReference type="PROSITE" id="PS00588">
    <property type="entry name" value="FLAGELLA_BB_ROD"/>
    <property type="match status" value="1"/>
</dbReference>
<dbReference type="SUPFAM" id="SSF64518">
    <property type="entry name" value="Phase 1 flagellin"/>
    <property type="match status" value="1"/>
</dbReference>
<evidence type="ECO:0000256" key="1">
    <source>
        <dbReference type="ARBA" id="ARBA00004365"/>
    </source>
</evidence>
<evidence type="ECO:0000256" key="2">
    <source>
        <dbReference type="ARBA" id="ARBA00004613"/>
    </source>
</evidence>
<dbReference type="InterPro" id="IPR053927">
    <property type="entry name" value="FlgK_helical"/>
</dbReference>
<dbReference type="PANTHER" id="PTHR30033">
    <property type="entry name" value="FLAGELLAR HOOK-ASSOCIATED PROTEIN 1"/>
    <property type="match status" value="1"/>
</dbReference>
<dbReference type="InterPro" id="IPR019776">
    <property type="entry name" value="Flagellar_basal_body_rod_CS"/>
</dbReference>
<evidence type="ECO:0000256" key="4">
    <source>
        <dbReference type="ARBA" id="ARBA00016244"/>
    </source>
</evidence>
<gene>
    <name evidence="7 11" type="primary">flgK</name>
    <name evidence="11" type="ORF">EKG37_02120</name>
</gene>
<sequence>MRSTFMGLETARRGMFAQQTALYVTGNNISNANTDGYSRQRVNLTQTLTYPGVGMNRPQTPGQLGTGVVASSIQRIRDEFVDSRYRGENNKLGYYSTKADTLSRMEEILNEPTEEGLAASLSEFWNSLQILGSSPNESGARESVLAQANALADTFNYMSTSLETIMEDLKLSTKANVDTINSIATQINEINRQISEVEPHGDLPNNLYDERDKLVDELSALVNIKVTKEKTGGNASILAEGVYKIEILGSSGNSLGVLVDKNSLTTGPTQVSTSADYKSIIFGSSTVALNDFSMGELKANMEALTDKYPAMIENLDNMAYTLVKEFNKIHSDGDDLNGDQGSPFFNDLTTATGAAKSISVAITDPTKIAAAADGTSEGNGDNAYSLAGVMTKNLTDFTTSTIGTTGNFQSFYAGVIASLGVQTKESNVLTNNTLTLLDSVNTQRQSVSSVSLDEEMTDMIKFQHAYNASARMITMIDETLDKIVNGLGVGGR</sequence>
<dbReference type="Pfam" id="PF06429">
    <property type="entry name" value="Flg_bbr_C"/>
    <property type="match status" value="1"/>
</dbReference>
<evidence type="ECO:0000256" key="3">
    <source>
        <dbReference type="ARBA" id="ARBA00009677"/>
    </source>
</evidence>
<dbReference type="OrthoDB" id="9802553at2"/>
<dbReference type="Pfam" id="PF00460">
    <property type="entry name" value="Flg_bb_rod"/>
    <property type="match status" value="1"/>
</dbReference>
<comment type="similarity">
    <text evidence="3 7">Belongs to the flagella basal body rod proteins family.</text>
</comment>
<dbReference type="RefSeq" id="WP_126405662.1">
    <property type="nucleotide sequence ID" value="NZ_RXNT01000001.1"/>
</dbReference>
<keyword evidence="11" id="KW-0969">Cilium</keyword>
<dbReference type="PANTHER" id="PTHR30033:SF1">
    <property type="entry name" value="FLAGELLAR HOOK-ASSOCIATED PROTEIN 1"/>
    <property type="match status" value="1"/>
</dbReference>
<dbReference type="InterPro" id="IPR010930">
    <property type="entry name" value="Flg_bb/hook_C_dom"/>
</dbReference>
<evidence type="ECO:0000256" key="5">
    <source>
        <dbReference type="ARBA" id="ARBA00022525"/>
    </source>
</evidence>
<feature type="domain" description="Flagellar basal-body/hook protein C-terminal" evidence="9">
    <location>
        <begin position="447"/>
        <end position="485"/>
    </location>
</feature>
<dbReference type="GO" id="GO:0005198">
    <property type="term" value="F:structural molecule activity"/>
    <property type="evidence" value="ECO:0007669"/>
    <property type="project" value="UniProtKB-UniRule"/>
</dbReference>
<dbReference type="GO" id="GO:0044780">
    <property type="term" value="P:bacterial-type flagellum assembly"/>
    <property type="evidence" value="ECO:0007669"/>
    <property type="project" value="InterPro"/>
</dbReference>
<dbReference type="Proteomes" id="UP000271374">
    <property type="component" value="Unassembled WGS sequence"/>
</dbReference>
<keyword evidence="12" id="KW-1185">Reference proteome</keyword>
<dbReference type="InterPro" id="IPR001444">
    <property type="entry name" value="Flag_bb_rod_N"/>
</dbReference>
<comment type="caution">
    <text evidence="11">The sequence shown here is derived from an EMBL/GenBank/DDBJ whole genome shotgun (WGS) entry which is preliminary data.</text>
</comment>
<keyword evidence="11" id="KW-0966">Cell projection</keyword>
<dbReference type="NCBIfam" id="TIGR02492">
    <property type="entry name" value="flgK_ends"/>
    <property type="match status" value="1"/>
</dbReference>